<evidence type="ECO:0000313" key="4">
    <source>
        <dbReference type="Proteomes" id="UP000288351"/>
    </source>
</evidence>
<dbReference type="RefSeq" id="WP_124428102.1">
    <property type="nucleotide sequence ID" value="NZ_BHXC01000006.1"/>
</dbReference>
<feature type="signal peptide" evidence="2">
    <location>
        <begin position="1"/>
        <end position="31"/>
    </location>
</feature>
<organism evidence="3 4">
    <name type="scientific">Streptomyces noursei</name>
    <name type="common">Streptomyces albulus</name>
    <dbReference type="NCBI Taxonomy" id="1971"/>
    <lineage>
        <taxon>Bacteria</taxon>
        <taxon>Bacillati</taxon>
        <taxon>Actinomycetota</taxon>
        <taxon>Actinomycetes</taxon>
        <taxon>Kitasatosporales</taxon>
        <taxon>Streptomycetaceae</taxon>
        <taxon>Streptomyces</taxon>
    </lineage>
</organism>
<keyword evidence="2" id="KW-0732">Signal</keyword>
<feature type="region of interest" description="Disordered" evidence="1">
    <location>
        <begin position="31"/>
        <end position="58"/>
    </location>
</feature>
<evidence type="ECO:0000256" key="1">
    <source>
        <dbReference type="SAM" id="MobiDB-lite"/>
    </source>
</evidence>
<comment type="caution">
    <text evidence="3">The sequence shown here is derived from an EMBL/GenBank/DDBJ whole genome shotgun (WGS) entry which is preliminary data.</text>
</comment>
<accession>A0A401QVM3</accession>
<evidence type="ECO:0000256" key="2">
    <source>
        <dbReference type="SAM" id="SignalP"/>
    </source>
</evidence>
<dbReference type="AlphaFoldDB" id="A0A401QVM3"/>
<evidence type="ECO:0000313" key="3">
    <source>
        <dbReference type="EMBL" id="GCB89363.1"/>
    </source>
</evidence>
<dbReference type="Proteomes" id="UP000288351">
    <property type="component" value="Unassembled WGS sequence"/>
</dbReference>
<sequence>MRNRSLRVRVRPAARGAALLAPVSLVGPAHADSHLPATGRRNPLRAATGHPGGGAAPTVVVDVDGAASLGRSA</sequence>
<dbReference type="EMBL" id="BHXC01000006">
    <property type="protein sequence ID" value="GCB89363.1"/>
    <property type="molecule type" value="Genomic_DNA"/>
</dbReference>
<proteinExistence type="predicted"/>
<feature type="chain" id="PRO_5019204729" evidence="2">
    <location>
        <begin position="32"/>
        <end position="73"/>
    </location>
</feature>
<gene>
    <name evidence="3" type="ORF">SALB_02037</name>
</gene>
<protein>
    <submittedName>
        <fullName evidence="3">Uncharacterized protein</fullName>
    </submittedName>
</protein>
<reference evidence="3 4" key="1">
    <citation type="journal article" date="2019" name="Microbiol. Resour. Announc.">
        <title>Draft Genome Sequence of the Most Traditional epsilon-Poly-l-Lysine Producer, Streptomyces albulus NBRC14147.</title>
        <authorList>
            <person name="Yamanaka K."/>
            <person name="Hamano Y."/>
        </authorList>
    </citation>
    <scope>NUCLEOTIDE SEQUENCE [LARGE SCALE GENOMIC DNA]</scope>
    <source>
        <strain evidence="3 4">NBRC 14147</strain>
    </source>
</reference>
<name>A0A401QVM3_STRNR</name>